<reference evidence="2 3" key="1">
    <citation type="journal article" date="2019" name="Int. J. Syst. Evol. Microbiol.">
        <title>The Global Catalogue of Microorganisms (GCM) 10K type strain sequencing project: providing services to taxonomists for standard genome sequencing and annotation.</title>
        <authorList>
            <consortium name="The Broad Institute Genomics Platform"/>
            <consortium name="The Broad Institute Genome Sequencing Center for Infectious Disease"/>
            <person name="Wu L."/>
            <person name="Ma J."/>
        </authorList>
    </citation>
    <scope>NUCLEOTIDE SEQUENCE [LARGE SCALE GENOMIC DNA]</scope>
    <source>
        <strain evidence="2 3">JCM 15478</strain>
    </source>
</reference>
<dbReference type="InterPro" id="IPR043129">
    <property type="entry name" value="ATPase_NBD"/>
</dbReference>
<comment type="caution">
    <text evidence="2">The sequence shown here is derived from an EMBL/GenBank/DDBJ whole genome shotgun (WGS) entry which is preliminary data.</text>
</comment>
<dbReference type="InterPro" id="IPR036390">
    <property type="entry name" value="WH_DNA-bd_sf"/>
</dbReference>
<evidence type="ECO:0000313" key="2">
    <source>
        <dbReference type="EMBL" id="GAA2059893.1"/>
    </source>
</evidence>
<comment type="similarity">
    <text evidence="1">Belongs to the ROK (NagC/XylR) family.</text>
</comment>
<evidence type="ECO:0000256" key="1">
    <source>
        <dbReference type="ARBA" id="ARBA00006479"/>
    </source>
</evidence>
<dbReference type="Gene3D" id="1.10.10.10">
    <property type="entry name" value="Winged helix-like DNA-binding domain superfamily/Winged helix DNA-binding domain"/>
    <property type="match status" value="1"/>
</dbReference>
<dbReference type="SUPFAM" id="SSF46785">
    <property type="entry name" value="Winged helix' DNA-binding domain"/>
    <property type="match status" value="1"/>
</dbReference>
<dbReference type="RefSeq" id="WP_344522737.1">
    <property type="nucleotide sequence ID" value="NZ_BAAAPE010000001.1"/>
</dbReference>
<name>A0ABN2VFF0_9ACTN</name>
<dbReference type="PANTHER" id="PTHR18964">
    <property type="entry name" value="ROK (REPRESSOR, ORF, KINASE) FAMILY"/>
    <property type="match status" value="1"/>
</dbReference>
<dbReference type="InterPro" id="IPR036388">
    <property type="entry name" value="WH-like_DNA-bd_sf"/>
</dbReference>
<evidence type="ECO:0000313" key="3">
    <source>
        <dbReference type="Proteomes" id="UP001500016"/>
    </source>
</evidence>
<sequence length="407" mass="41875">MGPGPDTSSRPSLSFVSPAETGRINRARLLRLLYAHGPLSRSELARLLGAQRAVVGAVAQPLIEEGLLAEGAPRPSGPGGGRGGRPLWFAEDSAPIGAVHLMPGSVRAAVIGAGGAVRASASRVLAPGTGPGVVLDEVEGALRDARARLPGGRGGAVPPRGVGVAVGGMVDTETGGIVHVELAPQWDGLALGPRLQERLGLPVLIDLHPRAQALGDLWFGEGRGLSSFASVYVREAIGVGFVTHGTLHRGSRGAGGEIGHTVLDAGGALCRCGRRGCWDTLATVRWLRARAEGLGLPDAATLTSAALAERADAGDRRAAGLLREYAENLALGLAVVWQLLAPEAVLLHGDPVGAGRPLREAVEEALTPLVLPHPGIRPSVVLAPWDESDTLRGAACLILADMLRFTV</sequence>
<dbReference type="Gene3D" id="3.30.420.40">
    <property type="match status" value="2"/>
</dbReference>
<keyword evidence="3" id="KW-1185">Reference proteome</keyword>
<dbReference type="Proteomes" id="UP001500016">
    <property type="component" value="Unassembled WGS sequence"/>
</dbReference>
<protein>
    <submittedName>
        <fullName evidence="2">ROK family transcriptional regulator</fullName>
    </submittedName>
</protein>
<dbReference type="EMBL" id="BAAAPE010000001">
    <property type="protein sequence ID" value="GAA2059893.1"/>
    <property type="molecule type" value="Genomic_DNA"/>
</dbReference>
<dbReference type="PANTHER" id="PTHR18964:SF169">
    <property type="entry name" value="N-ACETYLMANNOSAMINE KINASE"/>
    <property type="match status" value="1"/>
</dbReference>
<dbReference type="Pfam" id="PF00480">
    <property type="entry name" value="ROK"/>
    <property type="match status" value="1"/>
</dbReference>
<proteinExistence type="inferred from homology"/>
<dbReference type="InterPro" id="IPR000600">
    <property type="entry name" value="ROK"/>
</dbReference>
<accession>A0ABN2VFF0</accession>
<dbReference type="SUPFAM" id="SSF53067">
    <property type="entry name" value="Actin-like ATPase domain"/>
    <property type="match status" value="2"/>
</dbReference>
<gene>
    <name evidence="2" type="ORF">GCM10009801_00970</name>
</gene>
<organism evidence="2 3">
    <name type="scientific">Streptomyces albiaxialis</name>
    <dbReference type="NCBI Taxonomy" id="329523"/>
    <lineage>
        <taxon>Bacteria</taxon>
        <taxon>Bacillati</taxon>
        <taxon>Actinomycetota</taxon>
        <taxon>Actinomycetes</taxon>
        <taxon>Kitasatosporales</taxon>
        <taxon>Streptomycetaceae</taxon>
        <taxon>Streptomyces</taxon>
    </lineage>
</organism>